<gene>
    <name evidence="4" type="ORF">GLOTRDRAFT_42262</name>
</gene>
<dbReference type="InterPro" id="IPR029060">
    <property type="entry name" value="PIN-like_dom_sf"/>
</dbReference>
<dbReference type="PANTHER" id="PTHR11081:SF75">
    <property type="entry name" value="ENDONUCLEASE, PUTATIVE (AFU_ORTHOLOGUE AFUA_3G13260)-RELATED"/>
    <property type="match status" value="1"/>
</dbReference>
<dbReference type="InterPro" id="IPR036279">
    <property type="entry name" value="5-3_exonuclease_C_sf"/>
</dbReference>
<evidence type="ECO:0000256" key="1">
    <source>
        <dbReference type="ARBA" id="ARBA00022722"/>
    </source>
</evidence>
<keyword evidence="2" id="KW-0378">Hydrolase</keyword>
<dbReference type="PRINTS" id="PR00853">
    <property type="entry name" value="XPGRADSUPER"/>
</dbReference>
<proteinExistence type="predicted"/>
<protein>
    <submittedName>
        <fullName evidence="4">PIN domain-like protein</fullName>
    </submittedName>
</protein>
<dbReference type="Pfam" id="PF00752">
    <property type="entry name" value="XPG_N"/>
    <property type="match status" value="1"/>
</dbReference>
<dbReference type="GO" id="GO:0006281">
    <property type="term" value="P:DNA repair"/>
    <property type="evidence" value="ECO:0007669"/>
    <property type="project" value="UniProtKB-ARBA"/>
</dbReference>
<dbReference type="AlphaFoldDB" id="S7RL82"/>
<evidence type="ECO:0000259" key="3">
    <source>
        <dbReference type="SMART" id="SM00484"/>
    </source>
</evidence>
<dbReference type="InterPro" id="IPR006084">
    <property type="entry name" value="XPG/Rad2"/>
</dbReference>
<dbReference type="KEGG" id="gtr:GLOTRDRAFT_42262"/>
<dbReference type="SUPFAM" id="SSF47807">
    <property type="entry name" value="5' to 3' exonuclease, C-terminal subdomain"/>
    <property type="match status" value="1"/>
</dbReference>
<name>S7RL82_GLOTA</name>
<dbReference type="Gene3D" id="3.40.50.1010">
    <property type="entry name" value="5'-nuclease"/>
    <property type="match status" value="2"/>
</dbReference>
<dbReference type="PANTHER" id="PTHR11081">
    <property type="entry name" value="FLAP ENDONUCLEASE FAMILY MEMBER"/>
    <property type="match status" value="1"/>
</dbReference>
<reference evidence="4 5" key="1">
    <citation type="journal article" date="2012" name="Science">
        <title>The Paleozoic origin of enzymatic lignin decomposition reconstructed from 31 fungal genomes.</title>
        <authorList>
            <person name="Floudas D."/>
            <person name="Binder M."/>
            <person name="Riley R."/>
            <person name="Barry K."/>
            <person name="Blanchette R.A."/>
            <person name="Henrissat B."/>
            <person name="Martinez A.T."/>
            <person name="Otillar R."/>
            <person name="Spatafora J.W."/>
            <person name="Yadav J.S."/>
            <person name="Aerts A."/>
            <person name="Benoit I."/>
            <person name="Boyd A."/>
            <person name="Carlson A."/>
            <person name="Copeland A."/>
            <person name="Coutinho P.M."/>
            <person name="de Vries R.P."/>
            <person name="Ferreira P."/>
            <person name="Findley K."/>
            <person name="Foster B."/>
            <person name="Gaskell J."/>
            <person name="Glotzer D."/>
            <person name="Gorecki P."/>
            <person name="Heitman J."/>
            <person name="Hesse C."/>
            <person name="Hori C."/>
            <person name="Igarashi K."/>
            <person name="Jurgens J.A."/>
            <person name="Kallen N."/>
            <person name="Kersten P."/>
            <person name="Kohler A."/>
            <person name="Kuees U."/>
            <person name="Kumar T.K.A."/>
            <person name="Kuo A."/>
            <person name="LaButti K."/>
            <person name="Larrondo L.F."/>
            <person name="Lindquist E."/>
            <person name="Ling A."/>
            <person name="Lombard V."/>
            <person name="Lucas S."/>
            <person name="Lundell T."/>
            <person name="Martin R."/>
            <person name="McLaughlin D.J."/>
            <person name="Morgenstern I."/>
            <person name="Morin E."/>
            <person name="Murat C."/>
            <person name="Nagy L.G."/>
            <person name="Nolan M."/>
            <person name="Ohm R.A."/>
            <person name="Patyshakuliyeva A."/>
            <person name="Rokas A."/>
            <person name="Ruiz-Duenas F.J."/>
            <person name="Sabat G."/>
            <person name="Salamov A."/>
            <person name="Samejima M."/>
            <person name="Schmutz J."/>
            <person name="Slot J.C."/>
            <person name="St John F."/>
            <person name="Stenlid J."/>
            <person name="Sun H."/>
            <person name="Sun S."/>
            <person name="Syed K."/>
            <person name="Tsang A."/>
            <person name="Wiebenga A."/>
            <person name="Young D."/>
            <person name="Pisabarro A."/>
            <person name="Eastwood D.C."/>
            <person name="Martin F."/>
            <person name="Cullen D."/>
            <person name="Grigoriev I.V."/>
            <person name="Hibbett D.S."/>
        </authorList>
    </citation>
    <scope>NUCLEOTIDE SEQUENCE [LARGE SCALE GENOMIC DNA]</scope>
    <source>
        <strain evidence="4 5">ATCC 11539</strain>
    </source>
</reference>
<dbReference type="SMART" id="SM00484">
    <property type="entry name" value="XPGI"/>
    <property type="match status" value="1"/>
</dbReference>
<dbReference type="eggNOG" id="KOG2519">
    <property type="taxonomic scope" value="Eukaryota"/>
</dbReference>
<dbReference type="Pfam" id="PF00867">
    <property type="entry name" value="XPG_I"/>
    <property type="match status" value="1"/>
</dbReference>
<dbReference type="OrthoDB" id="2678758at2759"/>
<sequence>QILSPAAIKMPMGELAFKSGFKHAEIRALKIGVDASLWIMQCCMAFRRNHAQAGESPELRTIFHRLSHFSKYPLIAVFVFDGPGRPHRKRGKRVMTTPHWLTSGMQEMIEAFGFYVHLAPGEAEAELAELNERGVIDAVCTEDVDALLFGAKYVLRNNPDIKPQFHQVCVYGAERIRDEGGIGLDRTAMIFIALCKGGDYDSTGLVGCGIQVAKKLALYGFGRSLYDAIQSLRADELSTFLEGWRERVREELRNDSQGFLGCKQYKIAAAVRTSFPNITAAFAYAKPLTSWSNHEVPTLPTFELRHAEAVKIARICERLFAWGTVGGIIKRFQFAVLEGVCVRRLCNESRRNDRVAAGGTRKAPQVCCTFLRLLYVAL</sequence>
<evidence type="ECO:0000313" key="5">
    <source>
        <dbReference type="Proteomes" id="UP000030669"/>
    </source>
</evidence>
<evidence type="ECO:0000313" key="4">
    <source>
        <dbReference type="EMBL" id="EPQ55140.1"/>
    </source>
</evidence>
<dbReference type="STRING" id="670483.S7RL82"/>
<keyword evidence="1" id="KW-0540">Nuclease</keyword>
<keyword evidence="5" id="KW-1185">Reference proteome</keyword>
<dbReference type="RefSeq" id="XP_007866130.1">
    <property type="nucleotide sequence ID" value="XM_007867939.1"/>
</dbReference>
<dbReference type="CDD" id="cd09870">
    <property type="entry name" value="PIN_YEN1"/>
    <property type="match status" value="1"/>
</dbReference>
<dbReference type="InterPro" id="IPR006085">
    <property type="entry name" value="XPG_DNA_repair_N"/>
</dbReference>
<evidence type="ECO:0000256" key="2">
    <source>
        <dbReference type="ARBA" id="ARBA00022801"/>
    </source>
</evidence>
<dbReference type="HOGENOM" id="CLU_007575_4_0_1"/>
<dbReference type="EMBL" id="KB469302">
    <property type="protein sequence ID" value="EPQ55140.1"/>
    <property type="molecule type" value="Genomic_DNA"/>
</dbReference>
<feature type="non-terminal residue" evidence="4">
    <location>
        <position position="1"/>
    </location>
</feature>
<organism evidence="4 5">
    <name type="scientific">Gloeophyllum trabeum (strain ATCC 11539 / FP-39264 / Madison 617)</name>
    <name type="common">Brown rot fungus</name>
    <dbReference type="NCBI Taxonomy" id="670483"/>
    <lineage>
        <taxon>Eukaryota</taxon>
        <taxon>Fungi</taxon>
        <taxon>Dikarya</taxon>
        <taxon>Basidiomycota</taxon>
        <taxon>Agaricomycotina</taxon>
        <taxon>Agaricomycetes</taxon>
        <taxon>Gloeophyllales</taxon>
        <taxon>Gloeophyllaceae</taxon>
        <taxon>Gloeophyllum</taxon>
    </lineage>
</organism>
<accession>S7RL82</accession>
<dbReference type="OMA" id="GKRINTW"/>
<dbReference type="GO" id="GO:0017108">
    <property type="term" value="F:5'-flap endonuclease activity"/>
    <property type="evidence" value="ECO:0007669"/>
    <property type="project" value="TreeGrafter"/>
</dbReference>
<dbReference type="SUPFAM" id="SSF88723">
    <property type="entry name" value="PIN domain-like"/>
    <property type="match status" value="1"/>
</dbReference>
<dbReference type="Proteomes" id="UP000030669">
    <property type="component" value="Unassembled WGS sequence"/>
</dbReference>
<dbReference type="GeneID" id="19306117"/>
<dbReference type="InterPro" id="IPR006086">
    <property type="entry name" value="XPG-I_dom"/>
</dbReference>
<feature type="domain" description="XPG-I" evidence="3">
    <location>
        <begin position="110"/>
        <end position="184"/>
    </location>
</feature>